<comment type="caution">
    <text evidence="1">The sequence shown here is derived from an EMBL/GenBank/DDBJ whole genome shotgun (WGS) entry which is preliminary data.</text>
</comment>
<organism evidence="1">
    <name type="scientific">marine sediment metagenome</name>
    <dbReference type="NCBI Taxonomy" id="412755"/>
    <lineage>
        <taxon>unclassified sequences</taxon>
        <taxon>metagenomes</taxon>
        <taxon>ecological metagenomes</taxon>
    </lineage>
</organism>
<feature type="non-terminal residue" evidence="1">
    <location>
        <position position="1"/>
    </location>
</feature>
<protein>
    <submittedName>
        <fullName evidence="1">Uncharacterized protein</fullName>
    </submittedName>
</protein>
<evidence type="ECO:0000313" key="1">
    <source>
        <dbReference type="EMBL" id="KKL75574.1"/>
    </source>
</evidence>
<dbReference type="AlphaFoldDB" id="A0A0F9ENE2"/>
<accession>A0A0F9ENE2</accession>
<gene>
    <name evidence="1" type="ORF">LCGC14_2053560</name>
</gene>
<name>A0A0F9ENE2_9ZZZZ</name>
<sequence length="37" mass="4784">EQSREWLKRNYQKPDVKAGFMRRTREYRHRMKMEIDN</sequence>
<reference evidence="1" key="1">
    <citation type="journal article" date="2015" name="Nature">
        <title>Complex archaea that bridge the gap between prokaryotes and eukaryotes.</title>
        <authorList>
            <person name="Spang A."/>
            <person name="Saw J.H."/>
            <person name="Jorgensen S.L."/>
            <person name="Zaremba-Niedzwiedzka K."/>
            <person name="Martijn J."/>
            <person name="Lind A.E."/>
            <person name="van Eijk R."/>
            <person name="Schleper C."/>
            <person name="Guy L."/>
            <person name="Ettema T.J."/>
        </authorList>
    </citation>
    <scope>NUCLEOTIDE SEQUENCE</scope>
</reference>
<dbReference type="EMBL" id="LAZR01024312">
    <property type="protein sequence ID" value="KKL75574.1"/>
    <property type="molecule type" value="Genomic_DNA"/>
</dbReference>
<proteinExistence type="predicted"/>